<organism evidence="1 2">
    <name type="scientific">Blautia difficilis</name>
    <dbReference type="NCBI Taxonomy" id="2763027"/>
    <lineage>
        <taxon>Bacteria</taxon>
        <taxon>Bacillati</taxon>
        <taxon>Bacillota</taxon>
        <taxon>Clostridia</taxon>
        <taxon>Lachnospirales</taxon>
        <taxon>Lachnospiraceae</taxon>
        <taxon>Blautia</taxon>
    </lineage>
</organism>
<accession>A0ABR7IMK2</accession>
<keyword evidence="2" id="KW-1185">Reference proteome</keyword>
<gene>
    <name evidence="1" type="ORF">H8Z82_16325</name>
</gene>
<protein>
    <submittedName>
        <fullName evidence="1">Uncharacterized protein</fullName>
    </submittedName>
</protein>
<sequence>MRSEDQRIIEEITNKAVKNALAEMEQAKPKPITTTLGYMNVTSAEIDKSSGMEFYINVSEVSDAWIEVIQRAVYIDRFKNKEANRYGADWCDAGVNTLIRLHVIINPDWKVSTSLEVYYEDKEKDYMFGTVYFKVNVADDVIKKIIVATIRNKLFQ</sequence>
<proteinExistence type="predicted"/>
<evidence type="ECO:0000313" key="2">
    <source>
        <dbReference type="Proteomes" id="UP000649826"/>
    </source>
</evidence>
<comment type="caution">
    <text evidence="1">The sequence shown here is derived from an EMBL/GenBank/DDBJ whole genome shotgun (WGS) entry which is preliminary data.</text>
</comment>
<dbReference type="RefSeq" id="WP_186995699.1">
    <property type="nucleotide sequence ID" value="NZ_JACOQG010000054.1"/>
</dbReference>
<dbReference type="EMBL" id="JACOQG010000054">
    <property type="protein sequence ID" value="MBC5781175.1"/>
    <property type="molecule type" value="Genomic_DNA"/>
</dbReference>
<evidence type="ECO:0000313" key="1">
    <source>
        <dbReference type="EMBL" id="MBC5781175.1"/>
    </source>
</evidence>
<reference evidence="1 2" key="1">
    <citation type="submission" date="2020-08" db="EMBL/GenBank/DDBJ databases">
        <title>Genome public.</title>
        <authorList>
            <person name="Liu C."/>
            <person name="Sun Q."/>
        </authorList>
    </citation>
    <scope>NUCLEOTIDE SEQUENCE [LARGE SCALE GENOMIC DNA]</scope>
    <source>
        <strain evidence="1 2">M29</strain>
    </source>
</reference>
<name>A0ABR7IMK2_9FIRM</name>
<dbReference type="Proteomes" id="UP000649826">
    <property type="component" value="Unassembled WGS sequence"/>
</dbReference>